<gene>
    <name evidence="1" type="primary">LOC103523941</name>
    <name evidence="1" type="ORF">CEXT_185911</name>
</gene>
<evidence type="ECO:0000313" key="2">
    <source>
        <dbReference type="Proteomes" id="UP001054945"/>
    </source>
</evidence>
<reference evidence="1 2" key="1">
    <citation type="submission" date="2021-06" db="EMBL/GenBank/DDBJ databases">
        <title>Caerostris extrusa draft genome.</title>
        <authorList>
            <person name="Kono N."/>
            <person name="Arakawa K."/>
        </authorList>
    </citation>
    <scope>NUCLEOTIDE SEQUENCE [LARGE SCALE GENOMIC DNA]</scope>
</reference>
<dbReference type="AlphaFoldDB" id="A0AAV4MG11"/>
<keyword evidence="2" id="KW-1185">Reference proteome</keyword>
<dbReference type="EMBL" id="BPLR01019746">
    <property type="protein sequence ID" value="GIX71338.1"/>
    <property type="molecule type" value="Genomic_DNA"/>
</dbReference>
<evidence type="ECO:0000313" key="1">
    <source>
        <dbReference type="EMBL" id="GIX71338.1"/>
    </source>
</evidence>
<sequence length="208" mass="23769">MGYNDTNHSGKEVEDSRNISNLELIYNCNDPHTFLHYNGTKSNPDLLLASADLSQSTKRSVLEDPGSGHREILAEISFPVKNRFSKHKSPRLKNQTPQTAKRPFRINQKIISSNAKVAGYFLKYFTEANRKGAYAREMSRAHKRQLGPCRDRSEDLPENVKEYFLFLFLHARIKYGLNGLKNRKSPGVDNIHPEFLRHLGQTAKSQSP</sequence>
<dbReference type="Proteomes" id="UP001054945">
    <property type="component" value="Unassembled WGS sequence"/>
</dbReference>
<organism evidence="1 2">
    <name type="scientific">Caerostris extrusa</name>
    <name type="common">Bark spider</name>
    <name type="synonym">Caerostris bankana</name>
    <dbReference type="NCBI Taxonomy" id="172846"/>
    <lineage>
        <taxon>Eukaryota</taxon>
        <taxon>Metazoa</taxon>
        <taxon>Ecdysozoa</taxon>
        <taxon>Arthropoda</taxon>
        <taxon>Chelicerata</taxon>
        <taxon>Arachnida</taxon>
        <taxon>Araneae</taxon>
        <taxon>Araneomorphae</taxon>
        <taxon>Entelegynae</taxon>
        <taxon>Araneoidea</taxon>
        <taxon>Araneidae</taxon>
        <taxon>Caerostris</taxon>
    </lineage>
</organism>
<protein>
    <submittedName>
        <fullName evidence="1">Uncharacterized protein LOC103523941</fullName>
    </submittedName>
</protein>
<comment type="caution">
    <text evidence="1">The sequence shown here is derived from an EMBL/GenBank/DDBJ whole genome shotgun (WGS) entry which is preliminary data.</text>
</comment>
<proteinExistence type="predicted"/>
<name>A0AAV4MG11_CAEEX</name>
<accession>A0AAV4MG11</accession>